<dbReference type="RefSeq" id="WP_091178668.1">
    <property type="nucleotide sequence ID" value="NZ_FNRY01000001.1"/>
</dbReference>
<evidence type="ECO:0008006" key="4">
    <source>
        <dbReference type="Google" id="ProtNLM"/>
    </source>
</evidence>
<protein>
    <recommendedName>
        <fullName evidence="4">DUF423 domain-containing protein</fullName>
    </recommendedName>
</protein>
<dbReference type="STRING" id="640635.SAMN04489806_0028"/>
<proteinExistence type="predicted"/>
<sequence length="119" mass="12438">MARLRELSDSIAAPLTGGAAIAYAATCVLGAGALTRDFRTEHVRWLHHVFFIVTAVATGAAATASVLARPRAFVLLLPAGTALARLTSTRVRPGSRAHARLAFSAALSYAAAVVETVRR</sequence>
<evidence type="ECO:0000313" key="3">
    <source>
        <dbReference type="Proteomes" id="UP000199183"/>
    </source>
</evidence>
<name>A0A1H4ILW7_9MICO</name>
<reference evidence="2 3" key="1">
    <citation type="submission" date="2016-10" db="EMBL/GenBank/DDBJ databases">
        <authorList>
            <person name="de Groot N.N."/>
        </authorList>
    </citation>
    <scope>NUCLEOTIDE SEQUENCE [LARGE SCALE GENOMIC DNA]</scope>
    <source>
        <strain evidence="2 3">DSM 21799</strain>
    </source>
</reference>
<gene>
    <name evidence="2" type="ORF">SAMN04489806_0028</name>
</gene>
<evidence type="ECO:0000313" key="2">
    <source>
        <dbReference type="EMBL" id="SEB35071.1"/>
    </source>
</evidence>
<dbReference type="AlphaFoldDB" id="A0A1H4ILW7"/>
<keyword evidence="1" id="KW-1133">Transmembrane helix</keyword>
<keyword evidence="3" id="KW-1185">Reference proteome</keyword>
<dbReference type="EMBL" id="FNRY01000001">
    <property type="protein sequence ID" value="SEB35071.1"/>
    <property type="molecule type" value="Genomic_DNA"/>
</dbReference>
<dbReference type="Proteomes" id="UP000199183">
    <property type="component" value="Unassembled WGS sequence"/>
</dbReference>
<evidence type="ECO:0000256" key="1">
    <source>
        <dbReference type="SAM" id="Phobius"/>
    </source>
</evidence>
<feature type="transmembrane region" description="Helical" evidence="1">
    <location>
        <begin position="45"/>
        <end position="68"/>
    </location>
</feature>
<feature type="transmembrane region" description="Helical" evidence="1">
    <location>
        <begin position="12"/>
        <end position="33"/>
    </location>
</feature>
<keyword evidence="1" id="KW-0472">Membrane</keyword>
<organism evidence="2 3">
    <name type="scientific">Paramicrobacterium humi</name>
    <dbReference type="NCBI Taxonomy" id="640635"/>
    <lineage>
        <taxon>Bacteria</taxon>
        <taxon>Bacillati</taxon>
        <taxon>Actinomycetota</taxon>
        <taxon>Actinomycetes</taxon>
        <taxon>Micrococcales</taxon>
        <taxon>Microbacteriaceae</taxon>
        <taxon>Paramicrobacterium</taxon>
    </lineage>
</organism>
<accession>A0A1H4ILW7</accession>
<keyword evidence="1" id="KW-0812">Transmembrane</keyword>